<name>A0ABM1K8P4_GEKJA</name>
<proteinExistence type="predicted"/>
<dbReference type="Pfam" id="PF15031">
    <property type="entry name" value="DUF4528"/>
    <property type="match status" value="1"/>
</dbReference>
<organism evidence="1 2">
    <name type="scientific">Gekko japonicus</name>
    <name type="common">Schlegel's Japanese gecko</name>
    <dbReference type="NCBI Taxonomy" id="146911"/>
    <lineage>
        <taxon>Eukaryota</taxon>
        <taxon>Metazoa</taxon>
        <taxon>Chordata</taxon>
        <taxon>Craniata</taxon>
        <taxon>Vertebrata</taxon>
        <taxon>Euteleostomi</taxon>
        <taxon>Lepidosauria</taxon>
        <taxon>Squamata</taxon>
        <taxon>Bifurcata</taxon>
        <taxon>Gekkota</taxon>
        <taxon>Gekkonidae</taxon>
        <taxon>Gekkoninae</taxon>
        <taxon>Gekko</taxon>
    </lineage>
</organism>
<dbReference type="InterPro" id="IPR029245">
    <property type="entry name" value="DUF4528"/>
</dbReference>
<evidence type="ECO:0000313" key="1">
    <source>
        <dbReference type="Proteomes" id="UP000694871"/>
    </source>
</evidence>
<dbReference type="PANTHER" id="PTHR34651:SF1">
    <property type="entry name" value="SIMILAR TO ENSANGP00000021391"/>
    <property type="match status" value="1"/>
</dbReference>
<dbReference type="GeneID" id="107113284"/>
<dbReference type="PANTHER" id="PTHR34651">
    <property type="entry name" value="SIMILAR TO ENSANGP00000021391"/>
    <property type="match status" value="1"/>
</dbReference>
<protein>
    <submittedName>
        <fullName evidence="2">Uncharacterized protein C15orf61 homolog</fullName>
    </submittedName>
</protein>
<dbReference type="Proteomes" id="UP000694871">
    <property type="component" value="Unplaced"/>
</dbReference>
<reference evidence="2" key="1">
    <citation type="submission" date="2025-08" db="UniProtKB">
        <authorList>
            <consortium name="RefSeq"/>
        </authorList>
    </citation>
    <scope>IDENTIFICATION</scope>
</reference>
<keyword evidence="1" id="KW-1185">Reference proteome</keyword>
<sequence>MVPLKKLHEAFLRLALLPAGGTTRPKASEVLSLHLLQRGLPHWTSFCVKYSAVRNDQFGLSNFNWEVKGTNYHILRTGCFPFIKYHCSRASRQDLAMQNRFFTTLKIINLGEPRCGKDPSRAEGVHVMGLPGATRVHQSFQFRRPQTSFSF</sequence>
<accession>A0ABM1K8P4</accession>
<gene>
    <name evidence="2" type="primary">LOC107113284</name>
</gene>
<evidence type="ECO:0000313" key="2">
    <source>
        <dbReference type="RefSeq" id="XP_015270081.1"/>
    </source>
</evidence>
<dbReference type="RefSeq" id="XP_015270081.1">
    <property type="nucleotide sequence ID" value="XM_015414595.1"/>
</dbReference>